<sequence>GRGGAKNGTKLARGANFQCLMSGTPIAPDYIKAEGKAGRMGARLMAVVAEGRRGRVYLAATLEHDAIARQARPEWEPEPEIAPDRRSMTTPLYGMTHFKHLFTPRQLVALTTFSDLVQEARERVKTDAIAASMPDDGRGLDEGGTGATAYAEAVGVYLAFALDKVADHGSSLGRWDPTPTQSGIINTFSRQALPMTWDFAESNPLGDASGNYRSAVDLVAKALLAALANASGYAKQEDAGTQVVSTDKVVSTDPPYYDNIGYADLSDFFYVWLRRSLKAVFPDLFATLAVPKAEELVATPYRHGSKEKAETFFLDGMTQAMHRLAEQAHPAFPVTIYYAFKQAESDDEAGTASTGWDTFLAAVIEAGFAISGTWPMRTE</sequence>
<feature type="non-terminal residue" evidence="1">
    <location>
        <position position="1"/>
    </location>
</feature>
<evidence type="ECO:0000313" key="1">
    <source>
        <dbReference type="EMBL" id="EQD44390.1"/>
    </source>
</evidence>
<dbReference type="AlphaFoldDB" id="T1AQQ2"/>
<gene>
    <name evidence="1" type="ORF">B1B_13545</name>
</gene>
<comment type="caution">
    <text evidence="1">The sequence shown here is derived from an EMBL/GenBank/DDBJ whole genome shotgun (WGS) entry which is preliminary data.</text>
</comment>
<reference evidence="1" key="2">
    <citation type="journal article" date="2014" name="ISME J.">
        <title>Microbial stratification in low pH oxic and suboxic macroscopic growths along an acid mine drainage.</title>
        <authorList>
            <person name="Mendez-Garcia C."/>
            <person name="Mesa V."/>
            <person name="Sprenger R.R."/>
            <person name="Richter M."/>
            <person name="Diez M.S."/>
            <person name="Solano J."/>
            <person name="Bargiela R."/>
            <person name="Golyshina O.V."/>
            <person name="Manteca A."/>
            <person name="Ramos J.L."/>
            <person name="Gallego J.R."/>
            <person name="Llorente I."/>
            <person name="Martins Dos Santos V.A."/>
            <person name="Jensen O.N."/>
            <person name="Pelaez A.I."/>
            <person name="Sanchez J."/>
            <person name="Ferrer M."/>
        </authorList>
    </citation>
    <scope>NUCLEOTIDE SEQUENCE</scope>
</reference>
<feature type="non-terminal residue" evidence="1">
    <location>
        <position position="379"/>
    </location>
</feature>
<organism evidence="1">
    <name type="scientific">mine drainage metagenome</name>
    <dbReference type="NCBI Taxonomy" id="410659"/>
    <lineage>
        <taxon>unclassified sequences</taxon>
        <taxon>metagenomes</taxon>
        <taxon>ecological metagenomes</taxon>
    </lineage>
</organism>
<evidence type="ECO:0008006" key="2">
    <source>
        <dbReference type="Google" id="ProtNLM"/>
    </source>
</evidence>
<accession>T1AQQ2</accession>
<proteinExistence type="predicted"/>
<name>T1AQQ2_9ZZZZ</name>
<reference evidence="1" key="1">
    <citation type="submission" date="2013-08" db="EMBL/GenBank/DDBJ databases">
        <authorList>
            <person name="Mendez C."/>
            <person name="Richter M."/>
            <person name="Ferrer M."/>
            <person name="Sanchez J."/>
        </authorList>
    </citation>
    <scope>NUCLEOTIDE SEQUENCE</scope>
</reference>
<protein>
    <recommendedName>
        <fullName evidence="2">DUF1156 domain-containing protein</fullName>
    </recommendedName>
</protein>
<dbReference type="EMBL" id="AUZY01008916">
    <property type="protein sequence ID" value="EQD44390.1"/>
    <property type="molecule type" value="Genomic_DNA"/>
</dbReference>